<dbReference type="GO" id="GO:0006777">
    <property type="term" value="P:Mo-molybdopterin cofactor biosynthetic process"/>
    <property type="evidence" value="ECO:0007669"/>
    <property type="project" value="InterPro"/>
</dbReference>
<evidence type="ECO:0000313" key="2">
    <source>
        <dbReference type="Proteomes" id="UP000518752"/>
    </source>
</evidence>
<dbReference type="Proteomes" id="UP000518752">
    <property type="component" value="Unassembled WGS sequence"/>
</dbReference>
<organism evidence="1 2">
    <name type="scientific">Collybiopsis confluens</name>
    <dbReference type="NCBI Taxonomy" id="2823264"/>
    <lineage>
        <taxon>Eukaryota</taxon>
        <taxon>Fungi</taxon>
        <taxon>Dikarya</taxon>
        <taxon>Basidiomycota</taxon>
        <taxon>Agaricomycotina</taxon>
        <taxon>Agaricomycetes</taxon>
        <taxon>Agaricomycetidae</taxon>
        <taxon>Agaricales</taxon>
        <taxon>Marasmiineae</taxon>
        <taxon>Omphalotaceae</taxon>
        <taxon>Collybiopsis</taxon>
    </lineage>
</organism>
<keyword evidence="2" id="KW-1185">Reference proteome</keyword>
<dbReference type="SUPFAM" id="SSF54690">
    <property type="entry name" value="Molybdopterin synthase subunit MoaE"/>
    <property type="match status" value="1"/>
</dbReference>
<proteinExistence type="predicted"/>
<evidence type="ECO:0000313" key="1">
    <source>
        <dbReference type="EMBL" id="KAF5390184.1"/>
    </source>
</evidence>
<sequence length="135" mass="15631">MSESRLAYTKLALNTMGQIVKDAQQMILRSEHHAPSQEIPVLRVALHHRIGTVVPGVSPDPYRLTSVDLVIAVSSPHRKEAFHACEFILEEVKRRAQIWKREYYEGENENEAEWKSNAWWALSFTLLLPSNRRPR</sequence>
<dbReference type="OrthoDB" id="5531344at2759"/>
<dbReference type="InterPro" id="IPR036563">
    <property type="entry name" value="MoaE_sf"/>
</dbReference>
<dbReference type="InterPro" id="IPR003448">
    <property type="entry name" value="Mopterin_biosynth_MoaE"/>
</dbReference>
<dbReference type="PANTHER" id="PTHR23404">
    <property type="entry name" value="MOLYBDOPTERIN SYNTHASE RELATED"/>
    <property type="match status" value="1"/>
</dbReference>
<dbReference type="Pfam" id="PF02391">
    <property type="entry name" value="MoaE"/>
    <property type="match status" value="1"/>
</dbReference>
<dbReference type="EMBL" id="JAACJN010000016">
    <property type="protein sequence ID" value="KAF5390184.1"/>
    <property type="molecule type" value="Genomic_DNA"/>
</dbReference>
<protein>
    <submittedName>
        <fullName evidence="1">Uncharacterized protein</fullName>
    </submittedName>
</protein>
<reference evidence="1 2" key="1">
    <citation type="journal article" date="2020" name="ISME J.">
        <title>Uncovering the hidden diversity of litter-decomposition mechanisms in mushroom-forming fungi.</title>
        <authorList>
            <person name="Floudas D."/>
            <person name="Bentzer J."/>
            <person name="Ahren D."/>
            <person name="Johansson T."/>
            <person name="Persson P."/>
            <person name="Tunlid A."/>
        </authorList>
    </citation>
    <scope>NUCLEOTIDE SEQUENCE [LARGE SCALE GENOMIC DNA]</scope>
    <source>
        <strain evidence="1 2">CBS 406.79</strain>
    </source>
</reference>
<accession>A0A8H5HVS7</accession>
<dbReference type="AlphaFoldDB" id="A0A8H5HVS7"/>
<gene>
    <name evidence="1" type="ORF">D9757_002984</name>
</gene>
<dbReference type="Gene3D" id="3.90.1170.40">
    <property type="entry name" value="Molybdopterin biosynthesis MoaE subunit"/>
    <property type="match status" value="1"/>
</dbReference>
<comment type="caution">
    <text evidence="1">The sequence shown here is derived from an EMBL/GenBank/DDBJ whole genome shotgun (WGS) entry which is preliminary data.</text>
</comment>
<name>A0A8H5HVS7_9AGAR</name>